<protein>
    <submittedName>
        <fullName evidence="3">Uncharacterized protein</fullName>
    </submittedName>
</protein>
<feature type="compositionally biased region" description="Basic and acidic residues" evidence="1">
    <location>
        <begin position="83"/>
        <end position="93"/>
    </location>
</feature>
<evidence type="ECO:0000313" key="2">
    <source>
        <dbReference type="Proteomes" id="UP000095280"/>
    </source>
</evidence>
<feature type="region of interest" description="Disordered" evidence="1">
    <location>
        <begin position="55"/>
        <end position="93"/>
    </location>
</feature>
<accession>A0A1I8ITX5</accession>
<keyword evidence="2" id="KW-1185">Reference proteome</keyword>
<dbReference type="AlphaFoldDB" id="A0A1I8ITX5"/>
<proteinExistence type="predicted"/>
<sequence length="183" mass="19594">MASATQKSSAAASPSPSASPAPAVPVWPAAATLGYPPGRKVELARACQLDLAWDLRAGRPRAAPRSRYPDAPRRRRSLNSADTAERARQQQLAEAERDWLNGASLADLETALEKRRQMLEEMQQKAAAEAAAAAGSRASQQQSQAPSRAEEAPTPPKEPRQQRQINLRTLPPISAPVPAAPPE</sequence>
<evidence type="ECO:0000313" key="3">
    <source>
        <dbReference type="WBParaSite" id="maker-uti_cns_0016565-snap-gene-0.3-mRNA-1"/>
    </source>
</evidence>
<name>A0A1I8ITX5_9PLAT</name>
<reference evidence="3" key="1">
    <citation type="submission" date="2016-11" db="UniProtKB">
        <authorList>
            <consortium name="WormBaseParasite"/>
        </authorList>
    </citation>
    <scope>IDENTIFICATION</scope>
</reference>
<feature type="compositionally biased region" description="Pro residues" evidence="1">
    <location>
        <begin position="173"/>
        <end position="183"/>
    </location>
</feature>
<feature type="region of interest" description="Disordered" evidence="1">
    <location>
        <begin position="1"/>
        <end position="24"/>
    </location>
</feature>
<feature type="compositionally biased region" description="Low complexity" evidence="1">
    <location>
        <begin position="124"/>
        <end position="147"/>
    </location>
</feature>
<evidence type="ECO:0000256" key="1">
    <source>
        <dbReference type="SAM" id="MobiDB-lite"/>
    </source>
</evidence>
<feature type="region of interest" description="Disordered" evidence="1">
    <location>
        <begin position="119"/>
        <end position="183"/>
    </location>
</feature>
<dbReference type="Proteomes" id="UP000095280">
    <property type="component" value="Unplaced"/>
</dbReference>
<organism evidence="2 3">
    <name type="scientific">Macrostomum lignano</name>
    <dbReference type="NCBI Taxonomy" id="282301"/>
    <lineage>
        <taxon>Eukaryota</taxon>
        <taxon>Metazoa</taxon>
        <taxon>Spiralia</taxon>
        <taxon>Lophotrochozoa</taxon>
        <taxon>Platyhelminthes</taxon>
        <taxon>Rhabditophora</taxon>
        <taxon>Macrostomorpha</taxon>
        <taxon>Macrostomida</taxon>
        <taxon>Macrostomidae</taxon>
        <taxon>Macrostomum</taxon>
    </lineage>
</organism>
<dbReference type="WBParaSite" id="maker-uti_cns_0016565-snap-gene-0.3-mRNA-1">
    <property type="protein sequence ID" value="maker-uti_cns_0016565-snap-gene-0.3-mRNA-1"/>
    <property type="gene ID" value="maker-uti_cns_0016565-snap-gene-0.3"/>
</dbReference>